<accession>A0ABX8RVW7</accession>
<dbReference type="PANTHER" id="PTHR31299:SF0">
    <property type="entry name" value="ESTERASE, PUTATIVE (AFU_ORTHOLOGUE AFUA_1G05850)-RELATED"/>
    <property type="match status" value="1"/>
</dbReference>
<organism evidence="1 2">
    <name type="scientific">Nocardia iowensis</name>
    <dbReference type="NCBI Taxonomy" id="204891"/>
    <lineage>
        <taxon>Bacteria</taxon>
        <taxon>Bacillati</taxon>
        <taxon>Actinomycetota</taxon>
        <taxon>Actinomycetes</taxon>
        <taxon>Mycobacteriales</taxon>
        <taxon>Nocardiaceae</taxon>
        <taxon>Nocardia</taxon>
    </lineage>
</organism>
<name>A0ABX8RVW7_NOCIO</name>
<gene>
    <name evidence="1" type="ORF">KV110_12480</name>
</gene>
<dbReference type="RefSeq" id="WP_218476085.1">
    <property type="nucleotide sequence ID" value="NZ_BAABJN010000001.1"/>
</dbReference>
<dbReference type="InterPro" id="IPR014622">
    <property type="entry name" value="UCP036794_erythomycin"/>
</dbReference>
<sequence>MTRQLSLRDIAFDLGTGSTELGVGVGRFLGTLERPPVLLGLGEPTHGVEAFPQLRNQLLAYLVEQQGYRAIALESDCLAAVVVDDYVRTGAGDLDEVLATGFSHGFGAAPANRELVTWLREHNAGRDPRDQVRFYGFDAPLEMAAAPSPRAALLGAHEYLREHLPAGRVPHDRDTLDALLGADADWSNPAAMYDAADSIGDTDNARALRLAADDIVARFEAHAPGLRQASSDNDFERALMLARAAHGLLRYHAEMAKPGPERFSLLTGLRDATMAENLLAIARVQAHHGPCLVFAQNAHLRRTESAMRFGGMDVHWWSAGALTAPVLDSGYAFIALDCDRWVDNPAVQRQPHDFQAVLGDATASRALFPARPLAAALAGQVVSARVSDDQRYAPFDPAGLDGADAIVLLESI</sequence>
<reference evidence="1 2" key="1">
    <citation type="submission" date="2021-07" db="EMBL/GenBank/DDBJ databases">
        <title>Whole Genome Sequence of Nocardia Iowensis.</title>
        <authorList>
            <person name="Lamm A."/>
            <person name="Collins-Fairclough A.M."/>
            <person name="Bunk B."/>
            <person name="Sproer C."/>
        </authorList>
    </citation>
    <scope>NUCLEOTIDE SEQUENCE [LARGE SCALE GENOMIC DNA]</scope>
    <source>
        <strain evidence="1 2">NRRL 5646</strain>
    </source>
</reference>
<dbReference type="Pfam" id="PF05139">
    <property type="entry name" value="Erythro_esteras"/>
    <property type="match status" value="1"/>
</dbReference>
<dbReference type="PANTHER" id="PTHR31299">
    <property type="entry name" value="ESTERASE, PUTATIVE (AFU_ORTHOLOGUE AFUA_1G05850)-RELATED"/>
    <property type="match status" value="1"/>
</dbReference>
<protein>
    <submittedName>
        <fullName evidence="1">Erythromycin esterase family protein</fullName>
    </submittedName>
</protein>
<proteinExistence type="predicted"/>
<keyword evidence="2" id="KW-1185">Reference proteome</keyword>
<evidence type="ECO:0000313" key="1">
    <source>
        <dbReference type="EMBL" id="QXN93804.1"/>
    </source>
</evidence>
<dbReference type="CDD" id="cd14728">
    <property type="entry name" value="Ere-like"/>
    <property type="match status" value="1"/>
</dbReference>
<dbReference type="InterPro" id="IPR007815">
    <property type="entry name" value="Emycin_Estase"/>
</dbReference>
<dbReference type="EMBL" id="CP078145">
    <property type="protein sequence ID" value="QXN93804.1"/>
    <property type="molecule type" value="Genomic_DNA"/>
</dbReference>
<dbReference type="Proteomes" id="UP000694257">
    <property type="component" value="Chromosome"/>
</dbReference>
<dbReference type="InterPro" id="IPR052036">
    <property type="entry name" value="Hydrolase/PRTase-associated"/>
</dbReference>
<dbReference type="PIRSF" id="PIRSF036794">
    <property type="entry name" value="UCP_erythr_ester"/>
    <property type="match status" value="1"/>
</dbReference>
<evidence type="ECO:0000313" key="2">
    <source>
        <dbReference type="Proteomes" id="UP000694257"/>
    </source>
</evidence>